<evidence type="ECO:0000256" key="1">
    <source>
        <dbReference type="ARBA" id="ARBA00005031"/>
    </source>
</evidence>
<evidence type="ECO:0000256" key="2">
    <source>
        <dbReference type="ARBA" id="ARBA00009604"/>
    </source>
</evidence>
<feature type="binding site" evidence="11">
    <location>
        <position position="162"/>
    </location>
    <ligand>
        <name>substrate</name>
    </ligand>
</feature>
<dbReference type="AlphaFoldDB" id="A0A832R8Y2"/>
<comment type="function">
    <text evidence="9">Catalyzes the reversible conversion of 2-phosphoglycerate (2-PG) into phosphoenolpyruvate (PEP). It is essential for the degradation of carbohydrates via glycolysis.</text>
</comment>
<keyword evidence="7 9" id="KW-0324">Glycolysis</keyword>
<feature type="binding site" evidence="9">
    <location>
        <position position="402"/>
    </location>
    <ligand>
        <name>(2R)-2-phosphoglycerate</name>
        <dbReference type="ChEBI" id="CHEBI:58289"/>
    </ligand>
</feature>
<dbReference type="SUPFAM" id="SSF54826">
    <property type="entry name" value="Enolase N-terminal domain-like"/>
    <property type="match status" value="1"/>
</dbReference>
<dbReference type="SUPFAM" id="SSF51604">
    <property type="entry name" value="Enolase C-terminal domain-like"/>
    <property type="match status" value="1"/>
</dbReference>
<dbReference type="Proteomes" id="UP000576550">
    <property type="component" value="Unassembled WGS sequence"/>
</dbReference>
<dbReference type="SFLD" id="SFLDS00001">
    <property type="entry name" value="Enolase"/>
    <property type="match status" value="1"/>
</dbReference>
<proteinExistence type="inferred from homology"/>
<evidence type="ECO:0000256" key="4">
    <source>
        <dbReference type="ARBA" id="ARBA00017068"/>
    </source>
</evidence>
<evidence type="ECO:0000256" key="11">
    <source>
        <dbReference type="PIRSR" id="PIRSR001400-2"/>
    </source>
</evidence>
<dbReference type="UniPathway" id="UPA00109">
    <property type="reaction ID" value="UER00187"/>
</dbReference>
<comment type="caution">
    <text evidence="15">The sequence shown here is derived from an EMBL/GenBank/DDBJ whole genome shotgun (WGS) entry which is preliminary data.</text>
</comment>
<dbReference type="InterPro" id="IPR000941">
    <property type="entry name" value="Enolase"/>
</dbReference>
<dbReference type="PANTHER" id="PTHR11902">
    <property type="entry name" value="ENOLASE"/>
    <property type="match status" value="1"/>
</dbReference>
<dbReference type="NCBIfam" id="TIGR01060">
    <property type="entry name" value="eno"/>
    <property type="match status" value="1"/>
</dbReference>
<keyword evidence="15" id="KW-0670">Pyruvate</keyword>
<comment type="cofactor">
    <cofactor evidence="9">
        <name>Mg(2+)</name>
        <dbReference type="ChEBI" id="CHEBI:18420"/>
    </cofactor>
    <text evidence="9">Binds a second Mg(2+) ion via substrate during catalysis.</text>
</comment>
<feature type="binding site" evidence="9">
    <location>
        <position position="351"/>
    </location>
    <ligand>
        <name>(2R)-2-phosphoglycerate</name>
        <dbReference type="ChEBI" id="CHEBI:58289"/>
    </ligand>
</feature>
<dbReference type="EMBL" id="DUTP01000003">
    <property type="protein sequence ID" value="HHX99330.1"/>
    <property type="molecule type" value="Genomic_DNA"/>
</dbReference>
<comment type="pathway">
    <text evidence="1 9">Carbohydrate degradation; glycolysis; pyruvate from D-glyceraldehyde 3-phosphate: step 4/5.</text>
</comment>
<evidence type="ECO:0000313" key="15">
    <source>
        <dbReference type="EMBL" id="HHX99330.1"/>
    </source>
</evidence>
<dbReference type="GO" id="GO:0000287">
    <property type="term" value="F:magnesium ion binding"/>
    <property type="evidence" value="ECO:0007669"/>
    <property type="project" value="UniProtKB-UniRule"/>
</dbReference>
<reference evidence="15 16" key="1">
    <citation type="journal article" date="2020" name="Biotechnol. Biofuels">
        <title>New insights from the biogas microbiome by comprehensive genome-resolved metagenomics of nearly 1600 species originating from multiple anaerobic digesters.</title>
        <authorList>
            <person name="Campanaro S."/>
            <person name="Treu L."/>
            <person name="Rodriguez-R L.M."/>
            <person name="Kovalovszki A."/>
            <person name="Ziels R.M."/>
            <person name="Maus I."/>
            <person name="Zhu X."/>
            <person name="Kougias P.G."/>
            <person name="Basile A."/>
            <person name="Luo G."/>
            <person name="Schluter A."/>
            <person name="Konstantinidis K.T."/>
            <person name="Angelidaki I."/>
        </authorList>
    </citation>
    <scope>NUCLEOTIDE SEQUENCE [LARGE SCALE GENOMIC DNA]</scope>
    <source>
        <strain evidence="15">AS05jafATM_89</strain>
    </source>
</reference>
<feature type="binding site" evidence="11">
    <location>
        <position position="402"/>
    </location>
    <ligand>
        <name>substrate</name>
    </ligand>
</feature>
<keyword evidence="9 12" id="KW-0479">Metal-binding</keyword>
<evidence type="ECO:0000256" key="12">
    <source>
        <dbReference type="PIRSR" id="PIRSR001400-3"/>
    </source>
</evidence>
<dbReference type="InterPro" id="IPR029017">
    <property type="entry name" value="Enolase-like_N"/>
</dbReference>
<dbReference type="GO" id="GO:0005576">
    <property type="term" value="C:extracellular region"/>
    <property type="evidence" value="ECO:0007669"/>
    <property type="project" value="UniProtKB-SubCell"/>
</dbReference>
<evidence type="ECO:0000256" key="6">
    <source>
        <dbReference type="ARBA" id="ARBA00022842"/>
    </source>
</evidence>
<dbReference type="Pfam" id="PF03952">
    <property type="entry name" value="Enolase_N"/>
    <property type="match status" value="1"/>
</dbReference>
<dbReference type="PRINTS" id="PR00148">
    <property type="entry name" value="ENOLASE"/>
</dbReference>
<comment type="similarity">
    <text evidence="2 9">Belongs to the enolase family.</text>
</comment>
<dbReference type="GO" id="GO:0006096">
    <property type="term" value="P:glycolytic process"/>
    <property type="evidence" value="ECO:0007669"/>
    <property type="project" value="UniProtKB-UniRule"/>
</dbReference>
<dbReference type="SMART" id="SM01193">
    <property type="entry name" value="Enolase_N"/>
    <property type="match status" value="1"/>
</dbReference>
<dbReference type="GO" id="GO:0004634">
    <property type="term" value="F:phosphopyruvate hydratase activity"/>
    <property type="evidence" value="ECO:0007669"/>
    <property type="project" value="UniProtKB-UniRule"/>
</dbReference>
<evidence type="ECO:0000256" key="5">
    <source>
        <dbReference type="ARBA" id="ARBA00022525"/>
    </source>
</evidence>
<comment type="subcellular location">
    <subcellularLocation>
        <location evidence="9">Cytoplasm</location>
    </subcellularLocation>
    <subcellularLocation>
        <location evidence="9">Secreted</location>
    </subcellularLocation>
    <subcellularLocation>
        <location evidence="9">Cell surface</location>
    </subcellularLocation>
    <text evidence="9">Fractions of enolase are present in both the cytoplasm and on the cell surface.</text>
</comment>
<evidence type="ECO:0000256" key="7">
    <source>
        <dbReference type="ARBA" id="ARBA00023152"/>
    </source>
</evidence>
<feature type="binding site" evidence="9">
    <location>
        <position position="380"/>
    </location>
    <ligand>
        <name>(2R)-2-phosphoglycerate</name>
        <dbReference type="ChEBI" id="CHEBI:58289"/>
    </ligand>
</feature>
<dbReference type="PIRSF" id="PIRSF001400">
    <property type="entry name" value="Enolase"/>
    <property type="match status" value="1"/>
</dbReference>
<evidence type="ECO:0000256" key="8">
    <source>
        <dbReference type="ARBA" id="ARBA00023239"/>
    </source>
</evidence>
<comment type="catalytic activity">
    <reaction evidence="9">
        <text>(2R)-2-phosphoglycerate = phosphoenolpyruvate + H2O</text>
        <dbReference type="Rhea" id="RHEA:10164"/>
        <dbReference type="ChEBI" id="CHEBI:15377"/>
        <dbReference type="ChEBI" id="CHEBI:58289"/>
        <dbReference type="ChEBI" id="CHEBI:58702"/>
        <dbReference type="EC" id="4.2.1.11"/>
    </reaction>
</comment>
<keyword evidence="9" id="KW-0963">Cytoplasm</keyword>
<keyword evidence="5 9" id="KW-0964">Secreted</keyword>
<dbReference type="GO" id="GO:0000015">
    <property type="term" value="C:phosphopyruvate hydratase complex"/>
    <property type="evidence" value="ECO:0007669"/>
    <property type="project" value="InterPro"/>
</dbReference>
<evidence type="ECO:0000256" key="9">
    <source>
        <dbReference type="HAMAP-Rule" id="MF_00318"/>
    </source>
</evidence>
<feature type="binding site" evidence="9 12">
    <location>
        <position position="253"/>
    </location>
    <ligand>
        <name>Mg(2+)</name>
        <dbReference type="ChEBI" id="CHEBI:18420"/>
    </ligand>
</feature>
<feature type="binding site" evidence="11">
    <location>
        <begin position="378"/>
        <end position="381"/>
    </location>
    <ligand>
        <name>substrate</name>
    </ligand>
</feature>
<dbReference type="InterPro" id="IPR036849">
    <property type="entry name" value="Enolase-like_C_sf"/>
</dbReference>
<dbReference type="SFLD" id="SFLDF00002">
    <property type="entry name" value="enolase"/>
    <property type="match status" value="1"/>
</dbReference>
<dbReference type="GO" id="GO:0009986">
    <property type="term" value="C:cell surface"/>
    <property type="evidence" value="ECO:0007669"/>
    <property type="project" value="UniProtKB-SubCell"/>
</dbReference>
<organism evidence="15 16">
    <name type="scientific">Candidatus Dojkabacteria bacterium</name>
    <dbReference type="NCBI Taxonomy" id="2099670"/>
    <lineage>
        <taxon>Bacteria</taxon>
        <taxon>Candidatus Dojkabacteria</taxon>
    </lineage>
</organism>
<sequence length="430" mass="47999">MKIEKIYAREILDSNGNPTIETTIELLDGTTGVASIPSGASTGKTEVLELRDGDKKRYDGKGVLKAVDIVNKTIAPLFKDRTIENQEEFDQILLEADGTELKTKLGGNSILSCSIAFCRAVANSFGIEMYQYLGMIYWADKYSNDKFQLPTPLLLVLEGGKHGDWATDIQEYMVVPNIERFGSFTESLRAGVKVYKNLEQILIEKNYSIGVGFEGAFAPKEIKGSNEEAFQIMVEAIEKAGFKPGSEFNLAIDVASSEFYDEDEKVYKLNARKTPLTTDEWYAQQKELYSKYPIISVEDPFHEDDWETWTKFTADFGKDGKRTVGDDLLTTNVKRIEKCIKEKSANTLLAKPNQIGTVTETLDAIRMATDNGMDSIVSHRSGETVDVFIADLVVATPAKFSKFGGPVRGERVAKYNRLLEIEKLLKGVDF</sequence>
<feature type="binding site" evidence="9 12">
    <location>
        <position position="326"/>
    </location>
    <ligand>
        <name>Mg(2+)</name>
        <dbReference type="ChEBI" id="CHEBI:18420"/>
    </ligand>
</feature>
<evidence type="ECO:0000259" key="13">
    <source>
        <dbReference type="SMART" id="SM01192"/>
    </source>
</evidence>
<dbReference type="Gene3D" id="3.30.390.10">
    <property type="entry name" value="Enolase-like, N-terminal domain"/>
    <property type="match status" value="1"/>
</dbReference>
<dbReference type="SMART" id="SM01192">
    <property type="entry name" value="Enolase_C"/>
    <property type="match status" value="1"/>
</dbReference>
<feature type="binding site" evidence="11">
    <location>
        <position position="298"/>
    </location>
    <ligand>
        <name>substrate</name>
    </ligand>
</feature>
<feature type="domain" description="Enolase N-terminal" evidence="14">
    <location>
        <begin position="3"/>
        <end position="133"/>
    </location>
</feature>
<name>A0A832R8Y2_9BACT</name>
<dbReference type="InterPro" id="IPR020811">
    <property type="entry name" value="Enolase_N"/>
</dbReference>
<feature type="binding site" evidence="11">
    <location>
        <position position="326"/>
    </location>
    <ligand>
        <name>substrate</name>
    </ligand>
</feature>
<gene>
    <name evidence="9 15" type="primary">eno</name>
    <name evidence="15" type="ORF">GX533_01420</name>
</gene>
<accession>A0A832R8Y2</accession>
<dbReference type="InterPro" id="IPR020810">
    <property type="entry name" value="Enolase_C"/>
</dbReference>
<dbReference type="Gene3D" id="3.20.20.120">
    <property type="entry name" value="Enolase-like C-terminal domain"/>
    <property type="match status" value="1"/>
</dbReference>
<dbReference type="Pfam" id="PF00113">
    <property type="entry name" value="Enolase_C"/>
    <property type="match status" value="1"/>
</dbReference>
<protein>
    <recommendedName>
        <fullName evidence="4 9">Enolase</fullName>
        <ecNumber evidence="3 9">4.2.1.11</ecNumber>
    </recommendedName>
    <alternativeName>
        <fullName evidence="9">2-phospho-D-glycerate hydro-lyase</fullName>
    </alternativeName>
    <alternativeName>
        <fullName evidence="9">2-phosphoglycerate dehydratase</fullName>
    </alternativeName>
</protein>
<feature type="binding site" evidence="11">
    <location>
        <position position="171"/>
    </location>
    <ligand>
        <name>substrate</name>
    </ligand>
</feature>
<evidence type="ECO:0000256" key="3">
    <source>
        <dbReference type="ARBA" id="ARBA00012058"/>
    </source>
</evidence>
<comment type="cofactor">
    <cofactor evidence="12">
        <name>Mg(2+)</name>
        <dbReference type="ChEBI" id="CHEBI:18420"/>
    </cofactor>
    <text evidence="12">Mg(2+) is required for catalysis and for stabilizing the dimer.</text>
</comment>
<dbReference type="CDD" id="cd03313">
    <property type="entry name" value="enolase"/>
    <property type="match status" value="1"/>
</dbReference>
<evidence type="ECO:0000256" key="10">
    <source>
        <dbReference type="PIRSR" id="PIRSR001400-1"/>
    </source>
</evidence>
<dbReference type="SFLD" id="SFLDG00178">
    <property type="entry name" value="enolase"/>
    <property type="match status" value="1"/>
</dbReference>
<feature type="binding site" evidence="9">
    <location>
        <position position="381"/>
    </location>
    <ligand>
        <name>(2R)-2-phosphoglycerate</name>
        <dbReference type="ChEBI" id="CHEBI:58289"/>
    </ligand>
</feature>
<dbReference type="PANTHER" id="PTHR11902:SF1">
    <property type="entry name" value="ENOLASE"/>
    <property type="match status" value="1"/>
</dbReference>
<dbReference type="EC" id="4.2.1.11" evidence="3 9"/>
<feature type="binding site" evidence="9">
    <location>
        <position position="170"/>
    </location>
    <ligand>
        <name>(2R)-2-phosphoglycerate</name>
        <dbReference type="ChEBI" id="CHEBI:58289"/>
    </ligand>
</feature>
<evidence type="ECO:0000313" key="16">
    <source>
        <dbReference type="Proteomes" id="UP000576550"/>
    </source>
</evidence>
<feature type="domain" description="Enolase C-terminal TIM barrel" evidence="13">
    <location>
        <begin position="146"/>
        <end position="430"/>
    </location>
</feature>
<feature type="active site" description="Proton donor" evidence="9 10">
    <location>
        <position position="214"/>
    </location>
</feature>
<dbReference type="HAMAP" id="MF_00318">
    <property type="entry name" value="Enolase"/>
    <property type="match status" value="1"/>
</dbReference>
<feature type="binding site" evidence="9 12">
    <location>
        <position position="298"/>
    </location>
    <ligand>
        <name>Mg(2+)</name>
        <dbReference type="ChEBI" id="CHEBI:18420"/>
    </ligand>
</feature>
<evidence type="ECO:0000259" key="14">
    <source>
        <dbReference type="SMART" id="SM01193"/>
    </source>
</evidence>
<feature type="active site" description="Proton acceptor" evidence="9 10">
    <location>
        <position position="351"/>
    </location>
</feature>
<keyword evidence="6 9" id="KW-0460">Magnesium</keyword>
<keyword evidence="8 9" id="KW-0456">Lyase</keyword>